<dbReference type="PANTHER" id="PTHR40111:SF1">
    <property type="entry name" value="CEPHALOSPORIN-C DEACETYLASE"/>
    <property type="match status" value="1"/>
</dbReference>
<feature type="active site" description="Nucleophile" evidence="1">
    <location>
        <position position="202"/>
    </location>
</feature>
<organism evidence="4 5">
    <name type="scientific">Oceanobacillus chungangensis</name>
    <dbReference type="NCBI Taxonomy" id="1229152"/>
    <lineage>
        <taxon>Bacteria</taxon>
        <taxon>Bacillati</taxon>
        <taxon>Bacillota</taxon>
        <taxon>Bacilli</taxon>
        <taxon>Bacillales</taxon>
        <taxon>Bacillaceae</taxon>
        <taxon>Oceanobacillus</taxon>
    </lineage>
</organism>
<gene>
    <name evidence="4" type="ORF">CWR45_05365</name>
</gene>
<feature type="active site" description="Charge relay system" evidence="1">
    <location>
        <position position="321"/>
    </location>
</feature>
<sequence>MDLNWNGQKNFTNEVSTVGRQIGDFPLEELRNYRPNLGNKPDDFDAFWAEQKMKMNGFHPHVKIVWRDYAVPSVEVADITFMSWDNTPLTGILVKPKGMEKCPVILSFHGYTGNRGLAADVLKWTTLGIAVIAFDVRGQGESPDFSNYKNGSRIPGWMLLGIQDHENYYYTNVYRDILLQLNWLQSEESPVVPTKLGVMGASLGGGLALVAAGVEKNIDFCIADWPFIAHFERALDIALAGPYMEIVNYFKWNDPEYKTYEKVMKTLGYIDSVHFCEGITCPTLMAVGLEDAITPPSTVFAAFNHLKADDKTIEVYRQFTHEFNPFHEEKKIEFLMKQLEN</sequence>
<feature type="binding site" evidence="2">
    <location>
        <position position="111"/>
    </location>
    <ligand>
        <name>substrate</name>
    </ligand>
</feature>
<name>A0A3D8PYM4_9BACI</name>
<accession>A0A3D8PYM4</accession>
<dbReference type="InterPro" id="IPR029058">
    <property type="entry name" value="AB_hydrolase_fold"/>
</dbReference>
<evidence type="ECO:0000313" key="4">
    <source>
        <dbReference type="EMBL" id="RDW20657.1"/>
    </source>
</evidence>
<reference evidence="5" key="1">
    <citation type="submission" date="2017-11" db="EMBL/GenBank/DDBJ databases">
        <authorList>
            <person name="Zhu W."/>
        </authorList>
    </citation>
    <scope>NUCLEOTIDE SEQUENCE [LARGE SCALE GENOMIC DNA]</scope>
    <source>
        <strain evidence="5">CAU 1051</strain>
    </source>
</reference>
<dbReference type="OrthoDB" id="9770528at2"/>
<comment type="caution">
    <text evidence="4">The sequence shown here is derived from an EMBL/GenBank/DDBJ whole genome shotgun (WGS) entry which is preliminary data.</text>
</comment>
<evidence type="ECO:0000313" key="5">
    <source>
        <dbReference type="Proteomes" id="UP000256520"/>
    </source>
</evidence>
<dbReference type="PANTHER" id="PTHR40111">
    <property type="entry name" value="CEPHALOSPORIN-C DEACETYLASE"/>
    <property type="match status" value="1"/>
</dbReference>
<dbReference type="GO" id="GO:0005976">
    <property type="term" value="P:polysaccharide metabolic process"/>
    <property type="evidence" value="ECO:0007669"/>
    <property type="project" value="TreeGrafter"/>
</dbReference>
<dbReference type="InterPro" id="IPR008391">
    <property type="entry name" value="AXE1_dom"/>
</dbReference>
<keyword evidence="5" id="KW-1185">Reference proteome</keyword>
<evidence type="ECO:0000256" key="2">
    <source>
        <dbReference type="PIRSR" id="PIRSR639069-2"/>
    </source>
</evidence>
<feature type="domain" description="Acetyl xylan esterase" evidence="3">
    <location>
        <begin position="22"/>
        <end position="337"/>
    </location>
</feature>
<dbReference type="Proteomes" id="UP000256520">
    <property type="component" value="Unassembled WGS sequence"/>
</dbReference>
<feature type="active site" description="Charge relay system" evidence="1">
    <location>
        <position position="291"/>
    </location>
</feature>
<dbReference type="AlphaFoldDB" id="A0A3D8PYM4"/>
<protein>
    <submittedName>
        <fullName evidence="4">Cephalosporin deacetylase</fullName>
    </submittedName>
</protein>
<dbReference type="Gene3D" id="3.40.50.1820">
    <property type="entry name" value="alpha/beta hydrolase"/>
    <property type="match status" value="1"/>
</dbReference>
<dbReference type="EMBL" id="PIOD01000005">
    <property type="protein sequence ID" value="RDW20657.1"/>
    <property type="molecule type" value="Genomic_DNA"/>
</dbReference>
<dbReference type="SUPFAM" id="SSF53474">
    <property type="entry name" value="alpha/beta-Hydrolases"/>
    <property type="match status" value="1"/>
</dbReference>
<evidence type="ECO:0000259" key="3">
    <source>
        <dbReference type="Pfam" id="PF05448"/>
    </source>
</evidence>
<proteinExistence type="predicted"/>
<evidence type="ECO:0000256" key="1">
    <source>
        <dbReference type="PIRSR" id="PIRSR639069-1"/>
    </source>
</evidence>
<dbReference type="InterPro" id="IPR039069">
    <property type="entry name" value="CE7"/>
</dbReference>
<dbReference type="Pfam" id="PF05448">
    <property type="entry name" value="AXE1"/>
    <property type="match status" value="1"/>
</dbReference>
<dbReference type="GO" id="GO:0052689">
    <property type="term" value="F:carboxylic ester hydrolase activity"/>
    <property type="evidence" value="ECO:0007669"/>
    <property type="project" value="TreeGrafter"/>
</dbReference>